<organism evidence="1 2">
    <name type="scientific">Aliikangiella maris</name>
    <dbReference type="NCBI Taxonomy" id="3162458"/>
    <lineage>
        <taxon>Bacteria</taxon>
        <taxon>Pseudomonadati</taxon>
        <taxon>Pseudomonadota</taxon>
        <taxon>Gammaproteobacteria</taxon>
        <taxon>Oceanospirillales</taxon>
        <taxon>Pleioneaceae</taxon>
        <taxon>Aliikangiella</taxon>
    </lineage>
</organism>
<dbReference type="InterPro" id="IPR050469">
    <property type="entry name" value="Diguanylate_Cyclase"/>
</dbReference>
<keyword evidence="2" id="KW-1185">Reference proteome</keyword>
<dbReference type="NCBIfam" id="TIGR00254">
    <property type="entry name" value="GGDEF"/>
    <property type="match status" value="1"/>
</dbReference>
<dbReference type="Pfam" id="PF00072">
    <property type="entry name" value="Response_reg"/>
    <property type="match status" value="1"/>
</dbReference>
<dbReference type="InterPro" id="IPR029787">
    <property type="entry name" value="Nucleotide_cyclase"/>
</dbReference>
<proteinExistence type="predicted"/>
<dbReference type="Gene3D" id="3.40.50.2300">
    <property type="match status" value="1"/>
</dbReference>
<comment type="caution">
    <text evidence="1">The sequence shown here is derived from an EMBL/GenBank/DDBJ whole genome shotgun (WGS) entry which is preliminary data.</text>
</comment>
<evidence type="ECO:0000313" key="2">
    <source>
        <dbReference type="Proteomes" id="UP001548189"/>
    </source>
</evidence>
<dbReference type="PROSITE" id="PS50110">
    <property type="entry name" value="RESPONSE_REGULATORY"/>
    <property type="match status" value="1"/>
</dbReference>
<dbReference type="SUPFAM" id="SSF55073">
    <property type="entry name" value="Nucleotide cyclase"/>
    <property type="match status" value="1"/>
</dbReference>
<dbReference type="CDD" id="cd01949">
    <property type="entry name" value="GGDEF"/>
    <property type="match status" value="1"/>
</dbReference>
<dbReference type="InterPro" id="IPR043128">
    <property type="entry name" value="Rev_trsase/Diguanyl_cyclase"/>
</dbReference>
<dbReference type="PANTHER" id="PTHR45138">
    <property type="entry name" value="REGULATORY COMPONENTS OF SENSORY TRANSDUCTION SYSTEM"/>
    <property type="match status" value="1"/>
</dbReference>
<dbReference type="Pfam" id="PF00990">
    <property type="entry name" value="GGDEF"/>
    <property type="match status" value="1"/>
</dbReference>
<keyword evidence="1" id="KW-0808">Transferase</keyword>
<dbReference type="PANTHER" id="PTHR45138:SF9">
    <property type="entry name" value="DIGUANYLATE CYCLASE DGCM-RELATED"/>
    <property type="match status" value="1"/>
</dbReference>
<dbReference type="SMART" id="SM00267">
    <property type="entry name" value="GGDEF"/>
    <property type="match status" value="1"/>
</dbReference>
<name>A0ABV2BYW7_9GAMM</name>
<dbReference type="InterPro" id="IPR000160">
    <property type="entry name" value="GGDEF_dom"/>
</dbReference>
<dbReference type="EC" id="2.7.7.65" evidence="1"/>
<accession>A0ABV2BYW7</accession>
<dbReference type="SUPFAM" id="SSF52172">
    <property type="entry name" value="CheY-like"/>
    <property type="match status" value="1"/>
</dbReference>
<dbReference type="GO" id="GO:0052621">
    <property type="term" value="F:diguanylate cyclase activity"/>
    <property type="evidence" value="ECO:0007669"/>
    <property type="project" value="UniProtKB-EC"/>
</dbReference>
<dbReference type="PROSITE" id="PS50887">
    <property type="entry name" value="GGDEF"/>
    <property type="match status" value="1"/>
</dbReference>
<dbReference type="Gene3D" id="3.30.70.270">
    <property type="match status" value="1"/>
</dbReference>
<sequence length="287" mass="32151">MDRKPIVLLVDDMPANIKILADCLSDQYRIKVATDGYKCLSIANSNDKPDLILLDIEMPELNGHEVCRRLKQSVETANIPVIFVTAKSENRDEEKGFKIGAVDYITKPIHPAIVKARVATHIILKLQKDELSYMINRDQLTRLYNRQYFLKLAYKKLARSIQHERDLSIIIIDIDDFNQINEQYGLTVGDNVIKNVASILTQHCGKEDIAARYTGEEFIILVEECNLQMASDKAENIRQSVAAATPGGLDITVSVGVAQINLNSSSFEQALKKASKALKDSSHSLHD</sequence>
<evidence type="ECO:0000313" key="1">
    <source>
        <dbReference type="EMBL" id="MET1257133.1"/>
    </source>
</evidence>
<keyword evidence="1" id="KW-0548">Nucleotidyltransferase</keyword>
<dbReference type="InterPro" id="IPR011006">
    <property type="entry name" value="CheY-like_superfamily"/>
</dbReference>
<reference evidence="1 2" key="1">
    <citation type="submission" date="2024-06" db="EMBL/GenBank/DDBJ databases">
        <authorList>
            <person name="Li F."/>
        </authorList>
    </citation>
    <scope>NUCLEOTIDE SEQUENCE [LARGE SCALE GENOMIC DNA]</scope>
    <source>
        <strain evidence="1 2">GXAS 311</strain>
    </source>
</reference>
<dbReference type="EMBL" id="JBEVCJ010000036">
    <property type="protein sequence ID" value="MET1257133.1"/>
    <property type="molecule type" value="Genomic_DNA"/>
</dbReference>
<dbReference type="Proteomes" id="UP001548189">
    <property type="component" value="Unassembled WGS sequence"/>
</dbReference>
<gene>
    <name evidence="1" type="ORF">ABVT43_18460</name>
</gene>
<protein>
    <submittedName>
        <fullName evidence="1">Diguanylate cyclase</fullName>
        <ecNumber evidence="1">2.7.7.65</ecNumber>
    </submittedName>
</protein>
<dbReference type="SMART" id="SM00448">
    <property type="entry name" value="REC"/>
    <property type="match status" value="1"/>
</dbReference>
<dbReference type="InterPro" id="IPR001789">
    <property type="entry name" value="Sig_transdc_resp-reg_receiver"/>
</dbReference>